<sequence>MKKVSTKRRDSKGRILQNGESQMSDGRYRYFYYVGGKQKNLYSWKLEKNDRLPAGKRECVALREREKELQLQNLQGVNPEKMTVLELVERYLAIKDLSVKKTTKAGHQTVLNVLKKEKFAQMEISKVKVSDAKLFLIKLQQEDGKSYSTIHISSGVY</sequence>
<evidence type="ECO:0000259" key="3">
    <source>
        <dbReference type="Pfam" id="PF02920"/>
    </source>
</evidence>
<evidence type="ECO:0000256" key="2">
    <source>
        <dbReference type="SAM" id="MobiDB-lite"/>
    </source>
</evidence>
<dbReference type="Gene3D" id="1.10.150.130">
    <property type="match status" value="1"/>
</dbReference>
<dbReference type="SUPFAM" id="SSF54171">
    <property type="entry name" value="DNA-binding domain"/>
    <property type="match status" value="1"/>
</dbReference>
<name>A0A414J464_9FIRM</name>
<dbReference type="InterPro" id="IPR016177">
    <property type="entry name" value="DNA-bd_dom_sf"/>
</dbReference>
<dbReference type="AlphaFoldDB" id="A0A414J464"/>
<proteinExistence type="predicted"/>
<evidence type="ECO:0000313" key="4">
    <source>
        <dbReference type="EMBL" id="RHE39198.1"/>
    </source>
</evidence>
<dbReference type="Gene3D" id="3.30.160.60">
    <property type="entry name" value="Classic Zinc Finger"/>
    <property type="match status" value="1"/>
</dbReference>
<gene>
    <name evidence="4" type="ORF">DW740_10595</name>
</gene>
<dbReference type="GO" id="GO:0003677">
    <property type="term" value="F:DNA binding"/>
    <property type="evidence" value="ECO:0007669"/>
    <property type="project" value="UniProtKB-KW"/>
</dbReference>
<reference evidence="4 5" key="1">
    <citation type="submission" date="2018-08" db="EMBL/GenBank/DDBJ databases">
        <title>A genome reference for cultivated species of the human gut microbiota.</title>
        <authorList>
            <person name="Zou Y."/>
            <person name="Xue W."/>
            <person name="Luo G."/>
        </authorList>
    </citation>
    <scope>NUCLEOTIDE SEQUENCE [LARGE SCALE GENOMIC DNA]</scope>
    <source>
        <strain evidence="4 5">AM28-23</strain>
    </source>
</reference>
<accession>A0A414J464</accession>
<comment type="caution">
    <text evidence="4">The sequence shown here is derived from an EMBL/GenBank/DDBJ whole genome shotgun (WGS) entry which is preliminary data.</text>
</comment>
<keyword evidence="1" id="KW-0238">DNA-binding</keyword>
<dbReference type="InterPro" id="IPR010998">
    <property type="entry name" value="Integrase_recombinase_N"/>
</dbReference>
<organism evidence="4 5">
    <name type="scientific">Blautia obeum</name>
    <dbReference type="NCBI Taxonomy" id="40520"/>
    <lineage>
        <taxon>Bacteria</taxon>
        <taxon>Bacillati</taxon>
        <taxon>Bacillota</taxon>
        <taxon>Clostridia</taxon>
        <taxon>Lachnospirales</taxon>
        <taxon>Lachnospiraceae</taxon>
        <taxon>Blautia</taxon>
    </lineage>
</organism>
<feature type="domain" description="Integrase Tn916-type N-terminal DNA binding" evidence="3">
    <location>
        <begin position="5"/>
        <end position="70"/>
    </location>
</feature>
<protein>
    <recommendedName>
        <fullName evidence="3">Integrase Tn916-type N-terminal DNA binding domain-containing protein</fullName>
    </recommendedName>
</protein>
<dbReference type="GO" id="GO:0008907">
    <property type="term" value="F:integrase activity"/>
    <property type="evidence" value="ECO:0007669"/>
    <property type="project" value="InterPro"/>
</dbReference>
<evidence type="ECO:0000256" key="1">
    <source>
        <dbReference type="ARBA" id="ARBA00023125"/>
    </source>
</evidence>
<dbReference type="Pfam" id="PF02920">
    <property type="entry name" value="Integrase_DNA"/>
    <property type="match status" value="1"/>
</dbReference>
<evidence type="ECO:0000313" key="5">
    <source>
        <dbReference type="Proteomes" id="UP000283745"/>
    </source>
</evidence>
<feature type="compositionally biased region" description="Basic residues" evidence="2">
    <location>
        <begin position="1"/>
        <end position="11"/>
    </location>
</feature>
<dbReference type="EMBL" id="QSKF01000008">
    <property type="protein sequence ID" value="RHE39198.1"/>
    <property type="molecule type" value="Genomic_DNA"/>
</dbReference>
<feature type="region of interest" description="Disordered" evidence="2">
    <location>
        <begin position="1"/>
        <end position="20"/>
    </location>
</feature>
<dbReference type="InterPro" id="IPR004191">
    <property type="entry name" value="Integrase_Tn916-type_DNA-bd_N"/>
</dbReference>
<dbReference type="Proteomes" id="UP000283745">
    <property type="component" value="Unassembled WGS sequence"/>
</dbReference>